<comment type="caution">
    <text evidence="13">The sequence shown here is derived from an EMBL/GenBank/DDBJ whole genome shotgun (WGS) entry which is preliminary data.</text>
</comment>
<gene>
    <name evidence="13" type="ORF">AFUS01_LOCUS13982</name>
</gene>
<evidence type="ECO:0000256" key="7">
    <source>
        <dbReference type="ARBA" id="ARBA00022824"/>
    </source>
</evidence>
<feature type="non-terminal residue" evidence="13">
    <location>
        <position position="1"/>
    </location>
</feature>
<evidence type="ECO:0000256" key="8">
    <source>
        <dbReference type="ARBA" id="ARBA00022848"/>
    </source>
</evidence>
<keyword evidence="14" id="KW-1185">Reference proteome</keyword>
<keyword evidence="5" id="KW-0349">Heme</keyword>
<evidence type="ECO:0000256" key="5">
    <source>
        <dbReference type="ARBA" id="ARBA00022617"/>
    </source>
</evidence>
<dbReference type="PANTHER" id="PTHR24291">
    <property type="entry name" value="CYTOCHROME P450 FAMILY 4"/>
    <property type="match status" value="1"/>
</dbReference>
<accession>A0A8J2P4B7</accession>
<evidence type="ECO:0000256" key="11">
    <source>
        <dbReference type="ARBA" id="ARBA00023136"/>
    </source>
</evidence>
<evidence type="ECO:0000256" key="2">
    <source>
        <dbReference type="ARBA" id="ARBA00004524"/>
    </source>
</evidence>
<comment type="similarity">
    <text evidence="4">Belongs to the cytochrome P450 family.</text>
</comment>
<dbReference type="AlphaFoldDB" id="A0A8J2P4B7"/>
<keyword evidence="9" id="KW-0560">Oxidoreductase</keyword>
<organism evidence="13 14">
    <name type="scientific">Allacma fusca</name>
    <dbReference type="NCBI Taxonomy" id="39272"/>
    <lineage>
        <taxon>Eukaryota</taxon>
        <taxon>Metazoa</taxon>
        <taxon>Ecdysozoa</taxon>
        <taxon>Arthropoda</taxon>
        <taxon>Hexapoda</taxon>
        <taxon>Collembola</taxon>
        <taxon>Symphypleona</taxon>
        <taxon>Sminthuridae</taxon>
        <taxon>Allacma</taxon>
    </lineage>
</organism>
<keyword evidence="8" id="KW-0492">Microsome</keyword>
<evidence type="ECO:0008006" key="15">
    <source>
        <dbReference type="Google" id="ProtNLM"/>
    </source>
</evidence>
<evidence type="ECO:0000256" key="10">
    <source>
        <dbReference type="ARBA" id="ARBA00023004"/>
    </source>
</evidence>
<reference evidence="13" key="1">
    <citation type="submission" date="2021-06" db="EMBL/GenBank/DDBJ databases">
        <authorList>
            <person name="Hodson N. C."/>
            <person name="Mongue J. A."/>
            <person name="Jaron S. K."/>
        </authorList>
    </citation>
    <scope>NUCLEOTIDE SEQUENCE</scope>
</reference>
<evidence type="ECO:0000256" key="1">
    <source>
        <dbReference type="ARBA" id="ARBA00001971"/>
    </source>
</evidence>
<evidence type="ECO:0000256" key="6">
    <source>
        <dbReference type="ARBA" id="ARBA00022723"/>
    </source>
</evidence>
<dbReference type="OrthoDB" id="1470350at2759"/>
<dbReference type="GO" id="GO:0016705">
    <property type="term" value="F:oxidoreductase activity, acting on paired donors, with incorporation or reduction of molecular oxygen"/>
    <property type="evidence" value="ECO:0007669"/>
    <property type="project" value="InterPro"/>
</dbReference>
<evidence type="ECO:0000313" key="14">
    <source>
        <dbReference type="Proteomes" id="UP000708208"/>
    </source>
</evidence>
<dbReference type="GO" id="GO:0020037">
    <property type="term" value="F:heme binding"/>
    <property type="evidence" value="ECO:0007669"/>
    <property type="project" value="InterPro"/>
</dbReference>
<dbReference type="GO" id="GO:0005789">
    <property type="term" value="C:endoplasmic reticulum membrane"/>
    <property type="evidence" value="ECO:0007669"/>
    <property type="project" value="UniProtKB-SubCell"/>
</dbReference>
<dbReference type="GO" id="GO:0005506">
    <property type="term" value="F:iron ion binding"/>
    <property type="evidence" value="ECO:0007669"/>
    <property type="project" value="InterPro"/>
</dbReference>
<evidence type="ECO:0000256" key="12">
    <source>
        <dbReference type="SAM" id="Phobius"/>
    </source>
</evidence>
<keyword evidence="10" id="KW-0408">Iron</keyword>
<comment type="subcellular location">
    <subcellularLocation>
        <location evidence="3">Endoplasmic reticulum membrane</location>
    </subcellularLocation>
    <subcellularLocation>
        <location evidence="2">Microsome membrane</location>
    </subcellularLocation>
</comment>
<feature type="transmembrane region" description="Helical" evidence="12">
    <location>
        <begin position="6"/>
        <end position="25"/>
    </location>
</feature>
<keyword evidence="12" id="KW-1133">Transmembrane helix</keyword>
<dbReference type="InterPro" id="IPR050196">
    <property type="entry name" value="Cytochrome_P450_Monoox"/>
</dbReference>
<evidence type="ECO:0000256" key="3">
    <source>
        <dbReference type="ARBA" id="ARBA00004586"/>
    </source>
</evidence>
<dbReference type="InterPro" id="IPR001128">
    <property type="entry name" value="Cyt_P450"/>
</dbReference>
<dbReference type="GO" id="GO:0004497">
    <property type="term" value="F:monooxygenase activity"/>
    <property type="evidence" value="ECO:0007669"/>
    <property type="project" value="InterPro"/>
</dbReference>
<protein>
    <recommendedName>
        <fullName evidence="15">Cytochrome P450</fullName>
    </recommendedName>
</protein>
<keyword evidence="11 12" id="KW-0472">Membrane</keyword>
<sequence>MILDPFDLTQLSFAVVVSIVFILFIRSKSDRRKALFKKIPGPYRYPFFGTSVELNLPNEAYYPLIFKLKETFGDRYILYACGFCYVVLSNPDDIEKLLTSSIHITKGQTYNMISPWLGEGLLTSTGAKWQARRKLLTPSFHFRILEDFLITFNEQAEILIDILRTDLRDKQEKDICKYITRCTLDIIGETAMGKKLNSQREIDSAYVKAVNKACEIQFHRTVKPLIWPDFIFYLTPYGRKYKAALKALHDFTDNVIREKKASRNMVADQEKPLSDSDEIYWHGKRRLAFLDLLLDAQDNSDDVKMSDLDIREEVDTFMFEGHDTTSASLNWTIFLLACN</sequence>
<dbReference type="EMBL" id="CAJVCH010116355">
    <property type="protein sequence ID" value="CAG7724996.1"/>
    <property type="molecule type" value="Genomic_DNA"/>
</dbReference>
<keyword evidence="6" id="KW-0479">Metal-binding</keyword>
<name>A0A8J2P4B7_9HEXA</name>
<comment type="cofactor">
    <cofactor evidence="1">
        <name>heme</name>
        <dbReference type="ChEBI" id="CHEBI:30413"/>
    </cofactor>
</comment>
<dbReference type="PANTHER" id="PTHR24291:SF189">
    <property type="entry name" value="CYTOCHROME P450 4C3-RELATED"/>
    <property type="match status" value="1"/>
</dbReference>
<dbReference type="Pfam" id="PF00067">
    <property type="entry name" value="p450"/>
    <property type="match status" value="1"/>
</dbReference>
<evidence type="ECO:0000313" key="13">
    <source>
        <dbReference type="EMBL" id="CAG7724996.1"/>
    </source>
</evidence>
<keyword evidence="7" id="KW-0256">Endoplasmic reticulum</keyword>
<dbReference type="Proteomes" id="UP000708208">
    <property type="component" value="Unassembled WGS sequence"/>
</dbReference>
<keyword evidence="12" id="KW-0812">Transmembrane</keyword>
<proteinExistence type="inferred from homology"/>
<evidence type="ECO:0000256" key="9">
    <source>
        <dbReference type="ARBA" id="ARBA00023002"/>
    </source>
</evidence>
<evidence type="ECO:0000256" key="4">
    <source>
        <dbReference type="ARBA" id="ARBA00010617"/>
    </source>
</evidence>